<protein>
    <submittedName>
        <fullName evidence="1">Uncharacterized protein</fullName>
    </submittedName>
</protein>
<name>A0A8S5QS24_9CAUD</name>
<reference evidence="1" key="1">
    <citation type="journal article" date="2021" name="Proc. Natl. Acad. Sci. U.S.A.">
        <title>A Catalog of Tens of Thousands of Viruses from Human Metagenomes Reveals Hidden Associations with Chronic Diseases.</title>
        <authorList>
            <person name="Tisza M.J."/>
            <person name="Buck C.B."/>
        </authorList>
    </citation>
    <scope>NUCLEOTIDE SEQUENCE</scope>
    <source>
        <strain evidence="1">CtxkP1</strain>
    </source>
</reference>
<sequence>MRAKKSSLGRIKQVAIGIHANMWMVYFISHGKKIYSYYKTEQGAKEHLEDLRKAHERGDKDYILQVARDALKEAEKAKLQRASNARRKATAKDKILACRKELKEFTHTLLLPMETPREKCDYLIRTLKEADQSQIICSETPITILPHQIILLGLRVPNEGGAYVYQTALRILGWDSTFKIKKITTTSTK</sequence>
<evidence type="ECO:0000313" key="1">
    <source>
        <dbReference type="EMBL" id="DAE21872.1"/>
    </source>
</evidence>
<proteinExistence type="predicted"/>
<accession>A0A8S5QS24</accession>
<organism evidence="1">
    <name type="scientific">Podoviridae sp. ctxkP1</name>
    <dbReference type="NCBI Taxonomy" id="2826591"/>
    <lineage>
        <taxon>Viruses</taxon>
        <taxon>Duplodnaviria</taxon>
        <taxon>Heunggongvirae</taxon>
        <taxon>Uroviricota</taxon>
        <taxon>Caudoviricetes</taxon>
    </lineage>
</organism>
<dbReference type="EMBL" id="BK015719">
    <property type="protein sequence ID" value="DAE21872.1"/>
    <property type="molecule type" value="Genomic_DNA"/>
</dbReference>